<reference evidence="2" key="1">
    <citation type="submission" date="2022-11" db="UniProtKB">
        <authorList>
            <consortium name="WormBaseParasite"/>
        </authorList>
    </citation>
    <scope>IDENTIFICATION</scope>
</reference>
<proteinExistence type="predicted"/>
<evidence type="ECO:0000313" key="1">
    <source>
        <dbReference type="Proteomes" id="UP000887577"/>
    </source>
</evidence>
<dbReference type="AlphaFoldDB" id="A0A914XVX3"/>
<protein>
    <submittedName>
        <fullName evidence="2">Uncharacterized protein</fullName>
    </submittedName>
</protein>
<dbReference type="WBParaSite" id="PSU_v2.g10678.t1">
    <property type="protein sequence ID" value="PSU_v2.g10678.t1"/>
    <property type="gene ID" value="PSU_v2.g10678"/>
</dbReference>
<accession>A0A914XVX3</accession>
<evidence type="ECO:0000313" key="2">
    <source>
        <dbReference type="WBParaSite" id="PSU_v2.g10678.t1"/>
    </source>
</evidence>
<sequence>MQEFLMIIENGKLEQVRLRDVRIFKDDENILVIEEIVELLPTAVDVAFNQVFPEMYTPETAQNLAFLDRSMIKFESFELAQIPQNFDISMFGLFLKANMIPKAFITLRLQQNIGEIFRNEFQHFCETIKLDWDPIYEAPRINLI</sequence>
<dbReference type="Proteomes" id="UP000887577">
    <property type="component" value="Unplaced"/>
</dbReference>
<organism evidence="1 2">
    <name type="scientific">Panagrolaimus superbus</name>
    <dbReference type="NCBI Taxonomy" id="310955"/>
    <lineage>
        <taxon>Eukaryota</taxon>
        <taxon>Metazoa</taxon>
        <taxon>Ecdysozoa</taxon>
        <taxon>Nematoda</taxon>
        <taxon>Chromadorea</taxon>
        <taxon>Rhabditida</taxon>
        <taxon>Tylenchina</taxon>
        <taxon>Panagrolaimomorpha</taxon>
        <taxon>Panagrolaimoidea</taxon>
        <taxon>Panagrolaimidae</taxon>
        <taxon>Panagrolaimus</taxon>
    </lineage>
</organism>
<name>A0A914XVX3_9BILA</name>
<keyword evidence="1" id="KW-1185">Reference proteome</keyword>